<evidence type="ECO:0000256" key="2">
    <source>
        <dbReference type="ARBA" id="ARBA00010528"/>
    </source>
</evidence>
<dbReference type="GO" id="GO:0003735">
    <property type="term" value="F:structural constituent of ribosome"/>
    <property type="evidence" value="ECO:0007669"/>
    <property type="project" value="InterPro"/>
</dbReference>
<sequence length="297" mass="34310">MWRFAVTLSRRCLLPARMSIRLIETEAPPPVSDSALTRPPLPLITSRDLRYKPRYAESRQAWLCNMDTVEEEKLGLIDLHPSVFAVMPRMDIIWHNYNWQKKYRFVDFKVEYTRAEMPGGGRKPWRQKGTGRARHGSIRSPIFLGGGKAHGKRGPITKFFMLPLSARVNGLINTLTCKYTQDDLVIVDSLEIPSDDPKFIEDLIEHRKWGVSVLFINDIDLMPRNITLATDKMESVTLMPYYGLNVYSMLKYDTLVLTLEALNKIEERLLFNLHRADIQQPKFMQAMINQSVPINSD</sequence>
<evidence type="ECO:0000256" key="5">
    <source>
        <dbReference type="ARBA" id="ARBA00023274"/>
    </source>
</evidence>
<dbReference type="Gene3D" id="3.40.1370.10">
    <property type="match status" value="1"/>
</dbReference>
<keyword evidence="5" id="KW-0687">Ribonucleoprotein</keyword>
<gene>
    <name evidence="8" type="primary">MRPL4</name>
    <name evidence="8" type="ORF">AVEN_192538_1</name>
</gene>
<proteinExistence type="inferred from homology"/>
<dbReference type="AlphaFoldDB" id="A0A4Y2FVP0"/>
<dbReference type="GO" id="GO:0005743">
    <property type="term" value="C:mitochondrial inner membrane"/>
    <property type="evidence" value="ECO:0007669"/>
    <property type="project" value="UniProtKB-ARBA"/>
</dbReference>
<keyword evidence="9" id="KW-1185">Reference proteome</keyword>
<reference evidence="8 9" key="1">
    <citation type="journal article" date="2019" name="Sci. Rep.">
        <title>Orb-weaving spider Araneus ventricosus genome elucidates the spidroin gene catalogue.</title>
        <authorList>
            <person name="Kono N."/>
            <person name="Nakamura H."/>
            <person name="Ohtoshi R."/>
            <person name="Moran D.A.P."/>
            <person name="Shinohara A."/>
            <person name="Yoshida Y."/>
            <person name="Fujiwara M."/>
            <person name="Mori M."/>
            <person name="Tomita M."/>
            <person name="Arakawa K."/>
        </authorList>
    </citation>
    <scope>NUCLEOTIDE SEQUENCE [LARGE SCALE GENOMIC DNA]</scope>
</reference>
<dbReference type="InterPro" id="IPR002136">
    <property type="entry name" value="Ribosomal_uL4"/>
</dbReference>
<evidence type="ECO:0000313" key="9">
    <source>
        <dbReference type="Proteomes" id="UP000499080"/>
    </source>
</evidence>
<evidence type="ECO:0000256" key="1">
    <source>
        <dbReference type="ARBA" id="ARBA00004173"/>
    </source>
</evidence>
<keyword evidence="4" id="KW-0496">Mitochondrion</keyword>
<dbReference type="InterPro" id="IPR023574">
    <property type="entry name" value="Ribosomal_uL4_dom_sf"/>
</dbReference>
<dbReference type="Pfam" id="PF00573">
    <property type="entry name" value="Ribosomal_L4"/>
    <property type="match status" value="1"/>
</dbReference>
<dbReference type="EMBL" id="BGPR01001068">
    <property type="protein sequence ID" value="GBM44505.1"/>
    <property type="molecule type" value="Genomic_DNA"/>
</dbReference>
<dbReference type="SUPFAM" id="SSF52166">
    <property type="entry name" value="Ribosomal protein L4"/>
    <property type="match status" value="1"/>
</dbReference>
<evidence type="ECO:0000256" key="6">
    <source>
        <dbReference type="ARBA" id="ARBA00040565"/>
    </source>
</evidence>
<dbReference type="InterPro" id="IPR013005">
    <property type="entry name" value="Ribosomal_uL4-like"/>
</dbReference>
<organism evidence="8 9">
    <name type="scientific">Araneus ventricosus</name>
    <name type="common">Orbweaver spider</name>
    <name type="synonym">Epeira ventricosa</name>
    <dbReference type="NCBI Taxonomy" id="182803"/>
    <lineage>
        <taxon>Eukaryota</taxon>
        <taxon>Metazoa</taxon>
        <taxon>Ecdysozoa</taxon>
        <taxon>Arthropoda</taxon>
        <taxon>Chelicerata</taxon>
        <taxon>Arachnida</taxon>
        <taxon>Araneae</taxon>
        <taxon>Araneomorphae</taxon>
        <taxon>Entelegynae</taxon>
        <taxon>Araneoidea</taxon>
        <taxon>Araneidae</taxon>
        <taxon>Araneus</taxon>
    </lineage>
</organism>
<evidence type="ECO:0000256" key="7">
    <source>
        <dbReference type="ARBA" id="ARBA00082711"/>
    </source>
</evidence>
<evidence type="ECO:0000256" key="4">
    <source>
        <dbReference type="ARBA" id="ARBA00023128"/>
    </source>
</evidence>
<dbReference type="GO" id="GO:0005840">
    <property type="term" value="C:ribosome"/>
    <property type="evidence" value="ECO:0007669"/>
    <property type="project" value="UniProtKB-KW"/>
</dbReference>
<name>A0A4Y2FVP0_ARAVE</name>
<dbReference type="Proteomes" id="UP000499080">
    <property type="component" value="Unassembled WGS sequence"/>
</dbReference>
<dbReference type="FunFam" id="3.40.1370.10:FF:000005">
    <property type="entry name" value="39S ribosomal protein L4, mitochondrial"/>
    <property type="match status" value="1"/>
</dbReference>
<dbReference type="PANTHER" id="PTHR10746:SF6">
    <property type="entry name" value="LARGE RIBOSOMAL SUBUNIT PROTEIN UL4M"/>
    <property type="match status" value="1"/>
</dbReference>
<dbReference type="PANTHER" id="PTHR10746">
    <property type="entry name" value="50S RIBOSOMAL PROTEIN L4"/>
    <property type="match status" value="1"/>
</dbReference>
<keyword evidence="3 8" id="KW-0689">Ribosomal protein</keyword>
<dbReference type="GO" id="GO:1990904">
    <property type="term" value="C:ribonucleoprotein complex"/>
    <property type="evidence" value="ECO:0007669"/>
    <property type="project" value="UniProtKB-KW"/>
</dbReference>
<comment type="subcellular location">
    <subcellularLocation>
        <location evidence="1">Mitochondrion</location>
    </subcellularLocation>
</comment>
<evidence type="ECO:0000313" key="8">
    <source>
        <dbReference type="EMBL" id="GBM44505.1"/>
    </source>
</evidence>
<comment type="similarity">
    <text evidence="2">Belongs to the universal ribosomal protein uL4 family.</text>
</comment>
<protein>
    <recommendedName>
        <fullName evidence="6">Large ribosomal subunit protein uL4m</fullName>
    </recommendedName>
    <alternativeName>
        <fullName evidence="7">39S ribosomal protein L4, mitochondrial</fullName>
    </alternativeName>
</protein>
<dbReference type="GO" id="GO:0006412">
    <property type="term" value="P:translation"/>
    <property type="evidence" value="ECO:0007669"/>
    <property type="project" value="InterPro"/>
</dbReference>
<evidence type="ECO:0000256" key="3">
    <source>
        <dbReference type="ARBA" id="ARBA00022980"/>
    </source>
</evidence>
<comment type="caution">
    <text evidence="8">The sequence shown here is derived from an EMBL/GenBank/DDBJ whole genome shotgun (WGS) entry which is preliminary data.</text>
</comment>
<accession>A0A4Y2FVP0</accession>
<dbReference type="OrthoDB" id="275876at2759"/>